<feature type="chain" id="PRO_5005466829" description="Lipoprotein" evidence="1">
    <location>
        <begin position="23"/>
        <end position="172"/>
    </location>
</feature>
<evidence type="ECO:0008006" key="4">
    <source>
        <dbReference type="Google" id="ProtNLM"/>
    </source>
</evidence>
<dbReference type="Proteomes" id="UP000064967">
    <property type="component" value="Chromosome"/>
</dbReference>
<dbReference type="AlphaFoldDB" id="A0A0K1Q9E7"/>
<sequence length="172" mass="17861">MRAPLFLALVAAGVALVVMALAPSGCSSPDATLRVDAGGPDRASFKPVANMLGHRCGSLDCHGSRYRNLRLYGYGGLRLDPTDRPDFPQTTDAEADADYEAVVGLEPEIMPEVVASKGADANRLTLVRKATGQEAHKGGQRIAPGDSADTCLLSWLGGAVDTQACNAAVLAP</sequence>
<dbReference type="EMBL" id="CP012333">
    <property type="protein sequence ID" value="AKV02282.1"/>
    <property type="molecule type" value="Genomic_DNA"/>
</dbReference>
<dbReference type="OrthoDB" id="5513426at2"/>
<proteinExistence type="predicted"/>
<protein>
    <recommendedName>
        <fullName evidence="4">Lipoprotein</fullName>
    </recommendedName>
</protein>
<keyword evidence="1" id="KW-0732">Signal</keyword>
<feature type="signal peptide" evidence="1">
    <location>
        <begin position="1"/>
        <end position="22"/>
    </location>
</feature>
<evidence type="ECO:0000256" key="1">
    <source>
        <dbReference type="SAM" id="SignalP"/>
    </source>
</evidence>
<accession>A0A0K1Q9E7</accession>
<keyword evidence="3" id="KW-1185">Reference proteome</keyword>
<organism evidence="2 3">
    <name type="scientific">Labilithrix luteola</name>
    <dbReference type="NCBI Taxonomy" id="1391654"/>
    <lineage>
        <taxon>Bacteria</taxon>
        <taxon>Pseudomonadati</taxon>
        <taxon>Myxococcota</taxon>
        <taxon>Polyangia</taxon>
        <taxon>Polyangiales</taxon>
        <taxon>Labilitrichaceae</taxon>
        <taxon>Labilithrix</taxon>
    </lineage>
</organism>
<gene>
    <name evidence="2" type="ORF">AKJ09_08945</name>
</gene>
<evidence type="ECO:0000313" key="3">
    <source>
        <dbReference type="Proteomes" id="UP000064967"/>
    </source>
</evidence>
<evidence type="ECO:0000313" key="2">
    <source>
        <dbReference type="EMBL" id="AKV02282.1"/>
    </source>
</evidence>
<reference evidence="2 3" key="1">
    <citation type="submission" date="2015-08" db="EMBL/GenBank/DDBJ databases">
        <authorList>
            <person name="Babu N.S."/>
            <person name="Beckwith C.J."/>
            <person name="Beseler K.G."/>
            <person name="Brison A."/>
            <person name="Carone J.V."/>
            <person name="Caskin T.P."/>
            <person name="Diamond M."/>
            <person name="Durham M.E."/>
            <person name="Foxe J.M."/>
            <person name="Go M."/>
            <person name="Henderson B.A."/>
            <person name="Jones I.B."/>
            <person name="McGettigan J.A."/>
            <person name="Micheletti S.J."/>
            <person name="Nasrallah M.E."/>
            <person name="Ortiz D."/>
            <person name="Piller C.R."/>
            <person name="Privatt S.R."/>
            <person name="Schneider S.L."/>
            <person name="Sharp S."/>
            <person name="Smith T.C."/>
            <person name="Stanton J.D."/>
            <person name="Ullery H.E."/>
            <person name="Wilson R.J."/>
            <person name="Serrano M.G."/>
            <person name="Buck G."/>
            <person name="Lee V."/>
            <person name="Wang Y."/>
            <person name="Carvalho R."/>
            <person name="Voegtly L."/>
            <person name="Shi R."/>
            <person name="Duckworth R."/>
            <person name="Johnson A."/>
            <person name="Loviza R."/>
            <person name="Walstead R."/>
            <person name="Shah Z."/>
            <person name="Kiflezghi M."/>
            <person name="Wade K."/>
            <person name="Ball S.L."/>
            <person name="Bradley K.W."/>
            <person name="Asai D.J."/>
            <person name="Bowman C.A."/>
            <person name="Russell D.A."/>
            <person name="Pope W.H."/>
            <person name="Jacobs-Sera D."/>
            <person name="Hendrix R.W."/>
            <person name="Hatfull G.F."/>
        </authorList>
    </citation>
    <scope>NUCLEOTIDE SEQUENCE [LARGE SCALE GENOMIC DNA]</scope>
    <source>
        <strain evidence="2 3">DSM 27648</strain>
    </source>
</reference>
<dbReference type="KEGG" id="llu:AKJ09_08945"/>
<dbReference type="RefSeq" id="WP_146653223.1">
    <property type="nucleotide sequence ID" value="NZ_CP012333.1"/>
</dbReference>
<dbReference type="STRING" id="1391654.AKJ09_08945"/>
<name>A0A0K1Q9E7_9BACT</name>